<feature type="transmembrane region" description="Helical" evidence="10">
    <location>
        <begin position="186"/>
        <end position="207"/>
    </location>
</feature>
<dbReference type="EMBL" id="LHQQ01000194">
    <property type="protein sequence ID" value="KOS39637.1"/>
    <property type="molecule type" value="Genomic_DNA"/>
</dbReference>
<proteinExistence type="inferred from homology"/>
<dbReference type="GO" id="GO:0015369">
    <property type="term" value="F:calcium:proton antiporter activity"/>
    <property type="evidence" value="ECO:0007669"/>
    <property type="project" value="UniProtKB-UniRule"/>
</dbReference>
<dbReference type="Gene3D" id="1.20.1420.30">
    <property type="entry name" value="NCX, central ion-binding region"/>
    <property type="match status" value="2"/>
</dbReference>
<dbReference type="InterPro" id="IPR044880">
    <property type="entry name" value="NCX_ion-bd_dom_sf"/>
</dbReference>
<comment type="subcellular location">
    <subcellularLocation>
        <location evidence="1">Endomembrane system</location>
        <topology evidence="1">Multi-pass membrane protein</topology>
    </subcellularLocation>
    <subcellularLocation>
        <location evidence="10">Vacuole membrane</location>
    </subcellularLocation>
</comment>
<dbReference type="Proteomes" id="UP000037696">
    <property type="component" value="Unassembled WGS sequence"/>
</dbReference>
<evidence type="ECO:0000256" key="8">
    <source>
        <dbReference type="ARBA" id="ARBA00023065"/>
    </source>
</evidence>
<keyword evidence="3 10" id="KW-0813">Transport</keyword>
<evidence type="ECO:0000256" key="4">
    <source>
        <dbReference type="ARBA" id="ARBA00022568"/>
    </source>
</evidence>
<keyword evidence="6 10" id="KW-0106">Calcium</keyword>
<keyword evidence="10" id="KW-0050">Antiport</keyword>
<keyword evidence="5 10" id="KW-0812">Transmembrane</keyword>
<dbReference type="GO" id="GO:0012505">
    <property type="term" value="C:endomembrane system"/>
    <property type="evidence" value="ECO:0007669"/>
    <property type="project" value="UniProtKB-SubCell"/>
</dbReference>
<evidence type="ECO:0000256" key="9">
    <source>
        <dbReference type="ARBA" id="ARBA00023136"/>
    </source>
</evidence>
<dbReference type="InterPro" id="IPR004837">
    <property type="entry name" value="NaCa_Exmemb"/>
</dbReference>
<dbReference type="PANTHER" id="PTHR31503">
    <property type="entry name" value="VACUOLAR CALCIUM ION TRANSPORTER"/>
    <property type="match status" value="1"/>
</dbReference>
<feature type="transmembrane region" description="Helical" evidence="10">
    <location>
        <begin position="260"/>
        <end position="278"/>
    </location>
</feature>
<dbReference type="GO" id="GO:0000329">
    <property type="term" value="C:fungal-type vacuole membrane"/>
    <property type="evidence" value="ECO:0007669"/>
    <property type="project" value="TreeGrafter"/>
</dbReference>
<organism evidence="12 13">
    <name type="scientific">Penicillium nordicum</name>
    <dbReference type="NCBI Taxonomy" id="229535"/>
    <lineage>
        <taxon>Eukaryota</taxon>
        <taxon>Fungi</taxon>
        <taxon>Dikarya</taxon>
        <taxon>Ascomycota</taxon>
        <taxon>Pezizomycotina</taxon>
        <taxon>Eurotiomycetes</taxon>
        <taxon>Eurotiomycetidae</taxon>
        <taxon>Eurotiales</taxon>
        <taxon>Aspergillaceae</taxon>
        <taxon>Penicillium</taxon>
    </lineage>
</organism>
<evidence type="ECO:0000313" key="12">
    <source>
        <dbReference type="EMBL" id="KOS39637.1"/>
    </source>
</evidence>
<keyword evidence="10" id="KW-0926">Vacuole</keyword>
<comment type="caution">
    <text evidence="12">The sequence shown here is derived from an EMBL/GenBank/DDBJ whole genome shotgun (WGS) entry which is preliminary data.</text>
</comment>
<feature type="domain" description="Sodium/calcium exchanger membrane region" evidence="11">
    <location>
        <begin position="322"/>
        <end position="465"/>
    </location>
</feature>
<dbReference type="GO" id="GO:0006874">
    <property type="term" value="P:intracellular calcium ion homeostasis"/>
    <property type="evidence" value="ECO:0007669"/>
    <property type="project" value="TreeGrafter"/>
</dbReference>
<dbReference type="Pfam" id="PF01699">
    <property type="entry name" value="Na_Ca_ex"/>
    <property type="match status" value="2"/>
</dbReference>
<keyword evidence="9 10" id="KW-0472">Membrane</keyword>
<protein>
    <recommendedName>
        <fullName evidence="10">Vacuolar calcium ion transporter</fullName>
    </recommendedName>
</protein>
<comment type="caution">
    <text evidence="10">Lacks conserved residue(s) required for the propagation of feature annotation.</text>
</comment>
<dbReference type="AlphaFoldDB" id="A0A0M8NY54"/>
<comment type="function">
    <text evidence="10">Has a role in promoting intracellular calcium ion sequestration via the exchange of calcium ions for hydrogen ions across the vacuolar membrane. Involved also in manganese ion homeostasis via its uptake into the vacuole.</text>
</comment>
<dbReference type="NCBIfam" id="TIGR00378">
    <property type="entry name" value="cax"/>
    <property type="match status" value="1"/>
</dbReference>
<dbReference type="PANTHER" id="PTHR31503:SF22">
    <property type="entry name" value="VACUOLAR CALCIUM ION TRANSPORTER"/>
    <property type="match status" value="1"/>
</dbReference>
<feature type="transmembrane region" description="Helical" evidence="10">
    <location>
        <begin position="219"/>
        <end position="240"/>
    </location>
</feature>
<keyword evidence="13" id="KW-1185">Reference proteome</keyword>
<evidence type="ECO:0000313" key="13">
    <source>
        <dbReference type="Proteomes" id="UP000037696"/>
    </source>
</evidence>
<dbReference type="InterPro" id="IPR004798">
    <property type="entry name" value="CAX-like"/>
</dbReference>
<feature type="transmembrane region" description="Helical" evidence="10">
    <location>
        <begin position="346"/>
        <end position="366"/>
    </location>
</feature>
<dbReference type="OrthoDB" id="1699231at2759"/>
<evidence type="ECO:0000256" key="10">
    <source>
        <dbReference type="RuleBase" id="RU365028"/>
    </source>
</evidence>
<feature type="domain" description="Sodium/calcium exchanger membrane region" evidence="11">
    <location>
        <begin position="121"/>
        <end position="277"/>
    </location>
</feature>
<feature type="transmembrane region" description="Helical" evidence="10">
    <location>
        <begin position="419"/>
        <end position="440"/>
    </location>
</feature>
<accession>A0A0M8NY54</accession>
<comment type="similarity">
    <text evidence="2 10">Belongs to the Ca(2+):cation antiporter (CaCA) (TC 2.A.19) family.</text>
</comment>
<feature type="transmembrane region" description="Helical" evidence="10">
    <location>
        <begin position="122"/>
        <end position="139"/>
    </location>
</feature>
<evidence type="ECO:0000256" key="1">
    <source>
        <dbReference type="ARBA" id="ARBA00004127"/>
    </source>
</evidence>
<feature type="transmembrane region" description="Helical" evidence="10">
    <location>
        <begin position="321"/>
        <end position="340"/>
    </location>
</feature>
<dbReference type="STRING" id="229535.A0A0M8NY54"/>
<evidence type="ECO:0000256" key="6">
    <source>
        <dbReference type="ARBA" id="ARBA00022837"/>
    </source>
</evidence>
<keyword evidence="4 10" id="KW-0109">Calcium transport</keyword>
<feature type="transmembrane region" description="Helical" evidence="10">
    <location>
        <begin position="447"/>
        <end position="466"/>
    </location>
</feature>
<evidence type="ECO:0000256" key="2">
    <source>
        <dbReference type="ARBA" id="ARBA00008170"/>
    </source>
</evidence>
<evidence type="ECO:0000256" key="3">
    <source>
        <dbReference type="ARBA" id="ARBA00022448"/>
    </source>
</evidence>
<reference evidence="12 13" key="1">
    <citation type="submission" date="2015-08" db="EMBL/GenBank/DDBJ databases">
        <title>Genome sequencing of Penicillium nordicum.</title>
        <authorList>
            <person name="Nguyen H.D."/>
            <person name="Seifert K.A."/>
        </authorList>
    </citation>
    <scope>NUCLEOTIDE SEQUENCE [LARGE SCALE GENOMIC DNA]</scope>
    <source>
        <strain evidence="12 13">DAOMC 185683</strain>
    </source>
</reference>
<evidence type="ECO:0000256" key="7">
    <source>
        <dbReference type="ARBA" id="ARBA00022989"/>
    </source>
</evidence>
<keyword evidence="8 10" id="KW-0406">Ion transport</keyword>
<evidence type="ECO:0000259" key="11">
    <source>
        <dbReference type="Pfam" id="PF01699"/>
    </source>
</evidence>
<gene>
    <name evidence="12" type="ORF">ACN38_g9517</name>
</gene>
<keyword evidence="7 10" id="KW-1133">Transmembrane helix</keyword>
<evidence type="ECO:0000256" key="5">
    <source>
        <dbReference type="ARBA" id="ARBA00022692"/>
    </source>
</evidence>
<feature type="transmembrane region" description="Helical" evidence="10">
    <location>
        <begin position="395"/>
        <end position="413"/>
    </location>
</feature>
<feature type="transmembrane region" description="Helical" evidence="10">
    <location>
        <begin position="96"/>
        <end position="117"/>
    </location>
</feature>
<dbReference type="InterPro" id="IPR004713">
    <property type="entry name" value="CaH_exchang"/>
</dbReference>
<name>A0A0M8NY54_9EURO</name>
<sequence length="479" mass="52508">MMYYSTTLLALGICVRIGVTGGLRPRLGFFYLKCRAAKDYVWKYYHNNTEPHLLTCTYVDFPQTGEFSQLHLFSYGIMSRNPISPMLYCNSVVAHIQHHLGVLSLLIPLIGIIGGALEWNSAVIFALNIVALIPLGTWISRSVDALTVGGSRAIIEVLKSTLGNSVELMIGINAIAQNQPHISQSVILGSVISNLLLVLGSTIFVSGYDQKRLRFDRTLTTVLSSLMMVVFILLALPTIMDVFPSAKATPEDHILLTQRVTAIILVTLLLTFLVFRLGTHATMFASTPFSQRDYARSDYQSRQSQITEAQIPQPYIGKGPAAIILAAASAFALVCTHYIVGSLSGVASITGMNQSFLAVTLVPLLGNSTKYRSIVMGSRSLSQVELGIRSVINNVLRVTMLLAPLLVLIGWAFDQPLMLRFDGFEATTLLLSVVVMTYLISDGRSNYFEGLMLIGTYMIITFAFFVRPEASVNVIFLGT</sequence>